<dbReference type="PANTHER" id="PTHR43065">
    <property type="entry name" value="SENSOR HISTIDINE KINASE"/>
    <property type="match status" value="1"/>
</dbReference>
<keyword evidence="3" id="KW-0597">Phosphoprotein</keyword>
<name>A0AAN4W1F0_9BACT</name>
<dbReference type="InterPro" id="IPR004358">
    <property type="entry name" value="Sig_transdc_His_kin-like_C"/>
</dbReference>
<dbReference type="CDD" id="cd00082">
    <property type="entry name" value="HisKA"/>
    <property type="match status" value="1"/>
</dbReference>
<dbReference type="InterPro" id="IPR036890">
    <property type="entry name" value="HATPase_C_sf"/>
</dbReference>
<dbReference type="GO" id="GO:0000155">
    <property type="term" value="F:phosphorelay sensor kinase activity"/>
    <property type="evidence" value="ECO:0007669"/>
    <property type="project" value="InterPro"/>
</dbReference>
<dbReference type="InterPro" id="IPR036097">
    <property type="entry name" value="HisK_dim/P_sf"/>
</dbReference>
<dbReference type="PANTHER" id="PTHR43065:SF42">
    <property type="entry name" value="TWO-COMPONENT SENSOR PPRA"/>
    <property type="match status" value="1"/>
</dbReference>
<keyword evidence="4" id="KW-0812">Transmembrane</keyword>
<protein>
    <recommendedName>
        <fullName evidence="2">histidine kinase</fullName>
        <ecNumber evidence="2">2.7.13.3</ecNumber>
    </recommendedName>
</protein>
<dbReference type="Gene3D" id="3.30.565.10">
    <property type="entry name" value="Histidine kinase-like ATPase, C-terminal domain"/>
    <property type="match status" value="1"/>
</dbReference>
<evidence type="ECO:0000256" key="4">
    <source>
        <dbReference type="SAM" id="Phobius"/>
    </source>
</evidence>
<dbReference type="PRINTS" id="PR00344">
    <property type="entry name" value="BCTRLSENSOR"/>
</dbReference>
<dbReference type="InterPro" id="IPR003594">
    <property type="entry name" value="HATPase_dom"/>
</dbReference>
<dbReference type="EMBL" id="BQKE01000001">
    <property type="protein sequence ID" value="GJM62150.1"/>
    <property type="molecule type" value="Genomic_DNA"/>
</dbReference>
<dbReference type="InterPro" id="IPR003661">
    <property type="entry name" value="HisK_dim/P_dom"/>
</dbReference>
<evidence type="ECO:0000256" key="1">
    <source>
        <dbReference type="ARBA" id="ARBA00000085"/>
    </source>
</evidence>
<dbReference type="RefSeq" id="WP_338237500.1">
    <property type="nucleotide sequence ID" value="NZ_BQKE01000001.1"/>
</dbReference>
<keyword evidence="4" id="KW-0472">Membrane</keyword>
<evidence type="ECO:0000256" key="2">
    <source>
        <dbReference type="ARBA" id="ARBA00012438"/>
    </source>
</evidence>
<dbReference type="SUPFAM" id="SSF55874">
    <property type="entry name" value="ATPase domain of HSP90 chaperone/DNA topoisomerase II/histidine kinase"/>
    <property type="match status" value="1"/>
</dbReference>
<dbReference type="Proteomes" id="UP001310022">
    <property type="component" value="Unassembled WGS sequence"/>
</dbReference>
<gene>
    <name evidence="6" type="primary">porY</name>
    <name evidence="6" type="ORF">PEDI_27020</name>
</gene>
<accession>A0AAN4W1F0</accession>
<feature type="transmembrane region" description="Helical" evidence="4">
    <location>
        <begin position="163"/>
        <end position="185"/>
    </location>
</feature>
<keyword evidence="7" id="KW-1185">Reference proteome</keyword>
<keyword evidence="6" id="KW-0418">Kinase</keyword>
<dbReference type="EC" id="2.7.13.3" evidence="2"/>
<proteinExistence type="predicted"/>
<sequence>MGRSSSEKQPKKWDLYQNRSQMKWGVLAVAMVITIASIFYTNQIVKKLKEREAQLVELYAKSIEYAVNVGNRDEVLFLTQNIIVPNNSIPVILTDGVDKPLDFRNIDIDPKISPKQRQKKLRALVEEMKLQHEPIEIIFTDENGGVYDYNYVYYKNSFLLDQLTYYPIVQLSVIAFFIFLAFYAYSNSKAVEQNRVWIGLAKETAHQLGTPLSSLVAWIEYLKMDEDFNYPEVLEELEKDTHRLETITNRFSSIGSIPTLEDENLYEVIRSNVDYLSKRISTKVKISIATNSQVVIAPINRALFDWVIENLCKNAVDAMKGTGNIDINLVEGPEGGVVIDIRDTGGGIPKDKLKKIFIPGYSTKKRGWGLGLTLTKRIVENYHNGKIFVKSSNPTEGTVFRILLPGKDYLLDAEEADLLISGKTASA</sequence>
<dbReference type="SMART" id="SM00387">
    <property type="entry name" value="HATPase_c"/>
    <property type="match status" value="1"/>
</dbReference>
<feature type="domain" description="Histidine kinase" evidence="5">
    <location>
        <begin position="203"/>
        <end position="408"/>
    </location>
</feature>
<reference evidence="6 7" key="1">
    <citation type="submission" date="2021-12" db="EMBL/GenBank/DDBJ databases">
        <title>Genome sequencing of bacteria with rrn-lacking chromosome and rrn-plasmid.</title>
        <authorList>
            <person name="Anda M."/>
            <person name="Iwasaki W."/>
        </authorList>
    </citation>
    <scope>NUCLEOTIDE SEQUENCE [LARGE SCALE GENOMIC DNA]</scope>
    <source>
        <strain evidence="6 7">NBRC 15940</strain>
    </source>
</reference>
<evidence type="ECO:0000259" key="5">
    <source>
        <dbReference type="PROSITE" id="PS50109"/>
    </source>
</evidence>
<dbReference type="Pfam" id="PF02518">
    <property type="entry name" value="HATPase_c"/>
    <property type="match status" value="1"/>
</dbReference>
<dbReference type="InterPro" id="IPR005467">
    <property type="entry name" value="His_kinase_dom"/>
</dbReference>
<keyword evidence="6" id="KW-0808">Transferase</keyword>
<dbReference type="PROSITE" id="PS50109">
    <property type="entry name" value="HIS_KIN"/>
    <property type="match status" value="1"/>
</dbReference>
<dbReference type="SUPFAM" id="SSF47384">
    <property type="entry name" value="Homodimeric domain of signal transducing histidine kinase"/>
    <property type="match status" value="1"/>
</dbReference>
<comment type="caution">
    <text evidence="6">The sequence shown here is derived from an EMBL/GenBank/DDBJ whole genome shotgun (WGS) entry which is preliminary data.</text>
</comment>
<evidence type="ECO:0000313" key="6">
    <source>
        <dbReference type="EMBL" id="GJM62150.1"/>
    </source>
</evidence>
<feature type="transmembrane region" description="Helical" evidence="4">
    <location>
        <begin position="22"/>
        <end position="41"/>
    </location>
</feature>
<evidence type="ECO:0000256" key="3">
    <source>
        <dbReference type="ARBA" id="ARBA00022553"/>
    </source>
</evidence>
<evidence type="ECO:0000313" key="7">
    <source>
        <dbReference type="Proteomes" id="UP001310022"/>
    </source>
</evidence>
<keyword evidence="4" id="KW-1133">Transmembrane helix</keyword>
<organism evidence="6 7">
    <name type="scientific">Persicobacter diffluens</name>
    <dbReference type="NCBI Taxonomy" id="981"/>
    <lineage>
        <taxon>Bacteria</taxon>
        <taxon>Pseudomonadati</taxon>
        <taxon>Bacteroidota</taxon>
        <taxon>Cytophagia</taxon>
        <taxon>Cytophagales</taxon>
        <taxon>Persicobacteraceae</taxon>
        <taxon>Persicobacter</taxon>
    </lineage>
</organism>
<dbReference type="AlphaFoldDB" id="A0AAN4W1F0"/>
<comment type="catalytic activity">
    <reaction evidence="1">
        <text>ATP + protein L-histidine = ADP + protein N-phospho-L-histidine.</text>
        <dbReference type="EC" id="2.7.13.3"/>
    </reaction>
</comment>